<accession>A0A6L5R380</accession>
<keyword evidence="2" id="KW-1185">Reference proteome</keyword>
<dbReference type="SUPFAM" id="SSF55729">
    <property type="entry name" value="Acyl-CoA N-acyltransferases (Nat)"/>
    <property type="match status" value="1"/>
</dbReference>
<organism evidence="1 2">
    <name type="scientific">Agromyces kandeliae</name>
    <dbReference type="NCBI Taxonomy" id="2666141"/>
    <lineage>
        <taxon>Bacteria</taxon>
        <taxon>Bacillati</taxon>
        <taxon>Actinomycetota</taxon>
        <taxon>Actinomycetes</taxon>
        <taxon>Micrococcales</taxon>
        <taxon>Microbacteriaceae</taxon>
        <taxon>Agromyces</taxon>
    </lineage>
</organism>
<evidence type="ECO:0000313" key="2">
    <source>
        <dbReference type="Proteomes" id="UP000476511"/>
    </source>
</evidence>
<dbReference type="AlphaFoldDB" id="A0A6L5R380"/>
<evidence type="ECO:0000313" key="1">
    <source>
        <dbReference type="EMBL" id="MRX44014.1"/>
    </source>
</evidence>
<dbReference type="Gene3D" id="3.40.630.30">
    <property type="match status" value="1"/>
</dbReference>
<dbReference type="Proteomes" id="UP000476511">
    <property type="component" value="Unassembled WGS sequence"/>
</dbReference>
<dbReference type="GO" id="GO:0016740">
    <property type="term" value="F:transferase activity"/>
    <property type="evidence" value="ECO:0007669"/>
    <property type="project" value="UniProtKB-KW"/>
</dbReference>
<dbReference type="RefSeq" id="WP_154346309.1">
    <property type="nucleotide sequence ID" value="NZ_WKJD01000013.1"/>
</dbReference>
<keyword evidence="1" id="KW-0808">Transferase</keyword>
<sequence length="156" mass="16947">MEFRAARPGEADELGRLVLGGVAHWGHDVNFPGAVASLKEHDMPTAAFIEANTVEALVGDGRVVGFYSLVDEPEFVDLVHMFLAVDRIGAGDGRRLFERATSVARGRADRMRILSDPAAKGFYAAMGANLEREIEAAPGFLLGLMWFDLGDRTDAR</sequence>
<reference evidence="1 2" key="1">
    <citation type="submission" date="2019-11" db="EMBL/GenBank/DDBJ databases">
        <title>Agromyces kandeliae sp. nov., isolated from mangrove soil.</title>
        <authorList>
            <person name="Wang R."/>
        </authorList>
    </citation>
    <scope>NUCLEOTIDE SEQUENCE [LARGE SCALE GENOMIC DNA]</scope>
    <source>
        <strain evidence="1 2">Q22</strain>
    </source>
</reference>
<comment type="caution">
    <text evidence="1">The sequence shown here is derived from an EMBL/GenBank/DDBJ whole genome shotgun (WGS) entry which is preliminary data.</text>
</comment>
<protein>
    <submittedName>
        <fullName evidence="1">GNAT family N-acetyltransferase</fullName>
    </submittedName>
</protein>
<name>A0A6L5R380_9MICO</name>
<gene>
    <name evidence="1" type="ORF">GJR97_09775</name>
</gene>
<dbReference type="EMBL" id="WKJD01000013">
    <property type="protein sequence ID" value="MRX44014.1"/>
    <property type="molecule type" value="Genomic_DNA"/>
</dbReference>
<proteinExistence type="predicted"/>
<dbReference type="InterPro" id="IPR016181">
    <property type="entry name" value="Acyl_CoA_acyltransferase"/>
</dbReference>